<protein>
    <submittedName>
        <fullName evidence="1">Uncharacterized protein</fullName>
    </submittedName>
</protein>
<name>A5CE67_ORITB</name>
<proteinExistence type="predicted"/>
<gene>
    <name evidence="1" type="ordered locus">OTBS_1251</name>
</gene>
<dbReference type="KEGG" id="ots:OTBS_1251"/>
<accession>A5CE67</accession>
<dbReference type="Proteomes" id="UP000001565">
    <property type="component" value="Chromosome"/>
</dbReference>
<dbReference type="EMBL" id="AM494475">
    <property type="protein sequence ID" value="CAM80317.1"/>
    <property type="molecule type" value="Genomic_DNA"/>
</dbReference>
<reference evidence="1 2" key="1">
    <citation type="journal article" date="2007" name="Proc. Natl. Acad. Sci. U.S.A.">
        <title>The Orientia tsutsugamushi genome reveals massive proliferation of conjugative type IV secretion system and host-cell interaction genes.</title>
        <authorList>
            <person name="Cho N.-H."/>
            <person name="Kim H.-R."/>
            <person name="Lee J.-H."/>
            <person name="Kim S.-Y."/>
            <person name="Kim J."/>
            <person name="Cha S."/>
            <person name="Kim S.-Y."/>
            <person name="Darby A.C."/>
            <person name="Fuxelius H.-H."/>
            <person name="Yin J."/>
            <person name="Kim J.H."/>
            <person name="Kim J."/>
            <person name="Lee S.J."/>
            <person name="Koh Y.-S."/>
            <person name="Jang W.-J."/>
            <person name="Park K.-H."/>
            <person name="Andersson S.G.E."/>
            <person name="Choi M.-S."/>
            <person name="Kim I.-S."/>
        </authorList>
    </citation>
    <scope>NUCLEOTIDE SEQUENCE [LARGE SCALE GENOMIC DNA]</scope>
    <source>
        <strain evidence="1 2">Boryong</strain>
    </source>
</reference>
<sequence>MLPMDYLLLMLSKIYNIEFSNHYIIPSSQTARVTNSINFKFNDVERFKEQYLTKIKSIIDHSIKA</sequence>
<evidence type="ECO:0000313" key="2">
    <source>
        <dbReference type="Proteomes" id="UP000001565"/>
    </source>
</evidence>
<dbReference type="HOGENOM" id="CLU_2845548_0_0_5"/>
<dbReference type="AlphaFoldDB" id="A5CE67"/>
<organism evidence="1 2">
    <name type="scientific">Orientia tsutsugamushi (strain Boryong)</name>
    <name type="common">Rickettsia tsutsugamushi</name>
    <dbReference type="NCBI Taxonomy" id="357244"/>
    <lineage>
        <taxon>Bacteria</taxon>
        <taxon>Pseudomonadati</taxon>
        <taxon>Pseudomonadota</taxon>
        <taxon>Alphaproteobacteria</taxon>
        <taxon>Rickettsiales</taxon>
        <taxon>Rickettsiaceae</taxon>
        <taxon>Rickettsieae</taxon>
        <taxon>Orientia</taxon>
    </lineage>
</organism>
<evidence type="ECO:0000313" key="1">
    <source>
        <dbReference type="EMBL" id="CAM80317.1"/>
    </source>
</evidence>